<sequence>MSVVYEVTLEIDAAIAADYRAWLDAHVADILALPGFTGARIFEVLEPAPPAGTAALCVQYALRDRAAFDAYLRDHAARMRADGIARFGDRFRASRRVLAPVASHAC</sequence>
<organism evidence="1 2">
    <name type="scientific">Cognatiluteimonas weifangensis</name>
    <dbReference type="NCBI Taxonomy" id="2303539"/>
    <lineage>
        <taxon>Bacteria</taxon>
        <taxon>Pseudomonadati</taxon>
        <taxon>Pseudomonadota</taxon>
        <taxon>Gammaproteobacteria</taxon>
        <taxon>Lysobacterales</taxon>
        <taxon>Lysobacteraceae</taxon>
        <taxon>Cognatiluteimonas</taxon>
    </lineage>
</organism>
<dbReference type="InterPro" id="IPR011008">
    <property type="entry name" value="Dimeric_a/b-barrel"/>
</dbReference>
<comment type="caution">
    <text evidence="1">The sequence shown here is derived from an EMBL/GenBank/DDBJ whole genome shotgun (WGS) entry which is preliminary data.</text>
</comment>
<name>A0A372DHQ9_9GAMM</name>
<dbReference type="AlphaFoldDB" id="A0A372DHQ9"/>
<dbReference type="SUPFAM" id="SSF54909">
    <property type="entry name" value="Dimeric alpha+beta barrel"/>
    <property type="match status" value="1"/>
</dbReference>
<reference evidence="1 2" key="1">
    <citation type="submission" date="2018-08" db="EMBL/GenBank/DDBJ databases">
        <title>Lysobacter weifangensis sp. nov., a new member of the family 'Xanthomonadaceae', isolated from soil in a farmland.</title>
        <authorList>
            <person name="Zhao H."/>
        </authorList>
    </citation>
    <scope>NUCLEOTIDE SEQUENCE [LARGE SCALE GENOMIC DNA]</scope>
    <source>
        <strain evidence="1 2">WF-2</strain>
    </source>
</reference>
<gene>
    <name evidence="1" type="ORF">D0Y53_11635</name>
</gene>
<evidence type="ECO:0000313" key="1">
    <source>
        <dbReference type="EMBL" id="RFP59085.1"/>
    </source>
</evidence>
<dbReference type="RefSeq" id="WP_117203493.1">
    <property type="nucleotide sequence ID" value="NZ_JBHTBK010000022.1"/>
</dbReference>
<dbReference type="OrthoDB" id="34442at2"/>
<dbReference type="Proteomes" id="UP000262917">
    <property type="component" value="Unassembled WGS sequence"/>
</dbReference>
<evidence type="ECO:0000313" key="2">
    <source>
        <dbReference type="Proteomes" id="UP000262917"/>
    </source>
</evidence>
<dbReference type="InterPro" id="IPR025563">
    <property type="entry name" value="DUF4286"/>
</dbReference>
<dbReference type="EMBL" id="QVPD01000015">
    <property type="protein sequence ID" value="RFP59085.1"/>
    <property type="molecule type" value="Genomic_DNA"/>
</dbReference>
<protein>
    <submittedName>
        <fullName evidence="1">DUF4286 family protein</fullName>
    </submittedName>
</protein>
<keyword evidence="2" id="KW-1185">Reference proteome</keyword>
<proteinExistence type="predicted"/>
<accession>A0A372DHQ9</accession>
<dbReference type="Pfam" id="PF14114">
    <property type="entry name" value="DUF4286"/>
    <property type="match status" value="1"/>
</dbReference>